<name>A0ABT6R868_9BACT</name>
<dbReference type="EMBL" id="JASBRG010000001">
    <property type="protein sequence ID" value="MDI3318760.1"/>
    <property type="molecule type" value="Genomic_DNA"/>
</dbReference>
<accession>A0ABT6R868</accession>
<evidence type="ECO:0000313" key="1">
    <source>
        <dbReference type="EMBL" id="MDI3318760.1"/>
    </source>
</evidence>
<dbReference type="Proteomes" id="UP001226434">
    <property type="component" value="Unassembled WGS sequence"/>
</dbReference>
<sequence>MAKISVTNYPVFGEKVYYEVNNAVVLDESKPALDPLAEIKASNPW</sequence>
<organism evidence="1 2">
    <name type="scientific">Pinibacter soli</name>
    <dbReference type="NCBI Taxonomy" id="3044211"/>
    <lineage>
        <taxon>Bacteria</taxon>
        <taxon>Pseudomonadati</taxon>
        <taxon>Bacteroidota</taxon>
        <taxon>Chitinophagia</taxon>
        <taxon>Chitinophagales</taxon>
        <taxon>Chitinophagaceae</taxon>
        <taxon>Pinibacter</taxon>
    </lineage>
</organism>
<reference evidence="1 2" key="1">
    <citation type="submission" date="2023-05" db="EMBL/GenBank/DDBJ databases">
        <title>Genome sequence of Pinibacter sp. MAH-24.</title>
        <authorList>
            <person name="Huq M.A."/>
        </authorList>
    </citation>
    <scope>NUCLEOTIDE SEQUENCE [LARGE SCALE GENOMIC DNA]</scope>
    <source>
        <strain evidence="1 2">MAH-24</strain>
    </source>
</reference>
<evidence type="ECO:0000313" key="2">
    <source>
        <dbReference type="Proteomes" id="UP001226434"/>
    </source>
</evidence>
<dbReference type="RefSeq" id="WP_282332885.1">
    <property type="nucleotide sequence ID" value="NZ_JASBRG010000001.1"/>
</dbReference>
<gene>
    <name evidence="1" type="ORF">QJ048_03200</name>
</gene>
<protein>
    <submittedName>
        <fullName evidence="1">Uncharacterized protein</fullName>
    </submittedName>
</protein>
<keyword evidence="2" id="KW-1185">Reference proteome</keyword>
<comment type="caution">
    <text evidence="1">The sequence shown here is derived from an EMBL/GenBank/DDBJ whole genome shotgun (WGS) entry which is preliminary data.</text>
</comment>
<proteinExistence type="predicted"/>